<gene>
    <name evidence="11" type="ORF">FIV50_00175</name>
</gene>
<proteinExistence type="predicted"/>
<evidence type="ECO:0000256" key="3">
    <source>
        <dbReference type="ARBA" id="ARBA00022553"/>
    </source>
</evidence>
<dbReference type="GO" id="GO:0005524">
    <property type="term" value="F:ATP binding"/>
    <property type="evidence" value="ECO:0007669"/>
    <property type="project" value="UniProtKB-KW"/>
</dbReference>
<dbReference type="EC" id="2.7.13.3" evidence="2"/>
<dbReference type="GO" id="GO:0000155">
    <property type="term" value="F:phosphorelay sensor kinase activity"/>
    <property type="evidence" value="ECO:0007669"/>
    <property type="project" value="InterPro"/>
</dbReference>
<dbReference type="InterPro" id="IPR050482">
    <property type="entry name" value="Sensor_HK_TwoCompSys"/>
</dbReference>
<dbReference type="EMBL" id="CP041040">
    <property type="protein sequence ID" value="QDE33364.1"/>
    <property type="molecule type" value="Genomic_DNA"/>
</dbReference>
<evidence type="ECO:0000256" key="7">
    <source>
        <dbReference type="ARBA" id="ARBA00022840"/>
    </source>
</evidence>
<evidence type="ECO:0000256" key="6">
    <source>
        <dbReference type="ARBA" id="ARBA00022777"/>
    </source>
</evidence>
<evidence type="ECO:0000259" key="10">
    <source>
        <dbReference type="Pfam" id="PF07730"/>
    </source>
</evidence>
<dbReference type="RefSeq" id="WP_140035663.1">
    <property type="nucleotide sequence ID" value="NZ_CP041040.1"/>
</dbReference>
<dbReference type="PANTHER" id="PTHR24421:SF10">
    <property type="entry name" value="NITRATE_NITRITE SENSOR PROTEIN NARQ"/>
    <property type="match status" value="1"/>
</dbReference>
<dbReference type="CDD" id="cd16917">
    <property type="entry name" value="HATPase_UhpB-NarQ-NarX-like"/>
    <property type="match status" value="1"/>
</dbReference>
<evidence type="ECO:0000256" key="2">
    <source>
        <dbReference type="ARBA" id="ARBA00012438"/>
    </source>
</evidence>
<dbReference type="Pfam" id="PF07730">
    <property type="entry name" value="HisKA_3"/>
    <property type="match status" value="1"/>
</dbReference>
<keyword evidence="9" id="KW-0812">Transmembrane</keyword>
<feature type="domain" description="Signal transduction histidine kinase subgroup 3 dimerisation and phosphoacceptor" evidence="10">
    <location>
        <begin position="185"/>
        <end position="241"/>
    </location>
</feature>
<keyword evidence="9" id="KW-1133">Transmembrane helix</keyword>
<name>A0A4Y5YKW2_9MICO</name>
<feature type="transmembrane region" description="Helical" evidence="9">
    <location>
        <begin position="137"/>
        <end position="157"/>
    </location>
</feature>
<feature type="transmembrane region" description="Helical" evidence="9">
    <location>
        <begin position="28"/>
        <end position="47"/>
    </location>
</feature>
<comment type="catalytic activity">
    <reaction evidence="1">
        <text>ATP + protein L-histidine = ADP + protein N-phospho-L-histidine.</text>
        <dbReference type="EC" id="2.7.13.3"/>
    </reaction>
</comment>
<keyword evidence="6" id="KW-0418">Kinase</keyword>
<dbReference type="Gene3D" id="3.30.565.10">
    <property type="entry name" value="Histidine kinase-like ATPase, C-terminal domain"/>
    <property type="match status" value="1"/>
</dbReference>
<dbReference type="GO" id="GO:0016020">
    <property type="term" value="C:membrane"/>
    <property type="evidence" value="ECO:0007669"/>
    <property type="project" value="InterPro"/>
</dbReference>
<dbReference type="InterPro" id="IPR011712">
    <property type="entry name" value="Sig_transdc_His_kin_sub3_dim/P"/>
</dbReference>
<accession>A0A4Y5YKW2</accession>
<evidence type="ECO:0000256" key="4">
    <source>
        <dbReference type="ARBA" id="ARBA00022679"/>
    </source>
</evidence>
<dbReference type="PANTHER" id="PTHR24421">
    <property type="entry name" value="NITRATE/NITRITE SENSOR PROTEIN NARX-RELATED"/>
    <property type="match status" value="1"/>
</dbReference>
<evidence type="ECO:0000256" key="9">
    <source>
        <dbReference type="SAM" id="Phobius"/>
    </source>
</evidence>
<dbReference type="AlphaFoldDB" id="A0A4Y5YKW2"/>
<dbReference type="Proteomes" id="UP000316125">
    <property type="component" value="Chromosome"/>
</dbReference>
<evidence type="ECO:0000313" key="11">
    <source>
        <dbReference type="EMBL" id="QDE33364.1"/>
    </source>
</evidence>
<keyword evidence="5" id="KW-0547">Nucleotide-binding</keyword>
<evidence type="ECO:0000256" key="8">
    <source>
        <dbReference type="ARBA" id="ARBA00023012"/>
    </source>
</evidence>
<evidence type="ECO:0000256" key="5">
    <source>
        <dbReference type="ARBA" id="ARBA00022741"/>
    </source>
</evidence>
<keyword evidence="9" id="KW-0472">Membrane</keyword>
<keyword evidence="8" id="KW-0902">Two-component regulatory system</keyword>
<keyword evidence="3" id="KW-0597">Phosphoprotein</keyword>
<dbReference type="SUPFAM" id="SSF55874">
    <property type="entry name" value="ATPase domain of HSP90 chaperone/DNA topoisomerase II/histidine kinase"/>
    <property type="match status" value="1"/>
</dbReference>
<dbReference type="InterPro" id="IPR036890">
    <property type="entry name" value="HATPase_C_sf"/>
</dbReference>
<keyword evidence="4" id="KW-0808">Transferase</keyword>
<reference evidence="11 12" key="1">
    <citation type="submission" date="2019-06" db="EMBL/GenBank/DDBJ databases">
        <title>Complete genome of Microbacterium foliorum M2.</title>
        <authorList>
            <person name="Cao G."/>
        </authorList>
    </citation>
    <scope>NUCLEOTIDE SEQUENCE [LARGE SCALE GENOMIC DNA]</scope>
    <source>
        <strain evidence="11 12">M2</strain>
    </source>
</reference>
<keyword evidence="7" id="KW-0067">ATP-binding</keyword>
<evidence type="ECO:0000256" key="1">
    <source>
        <dbReference type="ARBA" id="ARBA00000085"/>
    </source>
</evidence>
<evidence type="ECO:0000313" key="12">
    <source>
        <dbReference type="Proteomes" id="UP000316125"/>
    </source>
</evidence>
<protein>
    <recommendedName>
        <fullName evidence="2">histidine kinase</fullName>
        <ecNumber evidence="2">2.7.13.3</ecNumber>
    </recommendedName>
</protein>
<dbReference type="OrthoDB" id="3253720at2"/>
<dbReference type="Gene3D" id="1.20.5.1930">
    <property type="match status" value="1"/>
</dbReference>
<organism evidence="11 12">
    <name type="scientific">Microbacterium foliorum</name>
    <dbReference type="NCBI Taxonomy" id="104336"/>
    <lineage>
        <taxon>Bacteria</taxon>
        <taxon>Bacillati</taxon>
        <taxon>Actinomycetota</taxon>
        <taxon>Actinomycetes</taxon>
        <taxon>Micrococcales</taxon>
        <taxon>Microbacteriaceae</taxon>
        <taxon>Microbacterium</taxon>
    </lineage>
</organism>
<sequence length="386" mass="41342">MDGDAVEDERALRRGFSDVSPLSRVERITLLALTAGLLIAGIVMHVVAGDPLLVVLFESSFTVALAGFAFAPRLSALVYLVLLFGAFFSDAQALALVVAAVAFALVVRTCGLGIVLLVAVLWSSGLVWSAIENGTPIGETVVLIVVGVVSASSGLILRRIEAGSRRLKEQLEARARAEYESIVSERLRIADELHDVVAHDLTIIAMHVNLLGECEAHDASLEAIRSSSTRALDDLRRVVGESHLRAADGPAACRREFQEAIADGCRTVERAGMTVRTELDEIDDLPLPRIVDLTLSRLVREATTNVLKHSSGTDIVVGLRTTPGLIEFEISNPVDTVRRTPRVPSGGFGLVRMRERVSRIGGTFASGAASGIWTLAVSVPVDRRGE</sequence>
<dbReference type="GO" id="GO:0046983">
    <property type="term" value="F:protein dimerization activity"/>
    <property type="evidence" value="ECO:0007669"/>
    <property type="project" value="InterPro"/>
</dbReference>